<reference evidence="1" key="1">
    <citation type="submission" date="2022-08" db="EMBL/GenBank/DDBJ databases">
        <title>A Global Phylogenomic Analysis of the Shiitake Genus Lentinula.</title>
        <authorList>
            <consortium name="DOE Joint Genome Institute"/>
            <person name="Sierra-Patev S."/>
            <person name="Min B."/>
            <person name="Naranjo-Ortiz M."/>
            <person name="Looney B."/>
            <person name="Konkel Z."/>
            <person name="Slot J.C."/>
            <person name="Sakamoto Y."/>
            <person name="Steenwyk J.L."/>
            <person name="Rokas A."/>
            <person name="Carro J."/>
            <person name="Camarero S."/>
            <person name="Ferreira P."/>
            <person name="Molpeceres G."/>
            <person name="Ruiz-Duenas F.J."/>
            <person name="Serrano A."/>
            <person name="Henrissat B."/>
            <person name="Drula E."/>
            <person name="Hughes K.W."/>
            <person name="Mata J.L."/>
            <person name="Ishikawa N.K."/>
            <person name="Vargas-Isla R."/>
            <person name="Ushijima S."/>
            <person name="Smith C.A."/>
            <person name="Ahrendt S."/>
            <person name="Andreopoulos W."/>
            <person name="He G."/>
            <person name="Labutti K."/>
            <person name="Lipzen A."/>
            <person name="Ng V."/>
            <person name="Riley R."/>
            <person name="Sandor L."/>
            <person name="Barry K."/>
            <person name="Martinez A.T."/>
            <person name="Xiao Y."/>
            <person name="Gibbons J.G."/>
            <person name="Terashima K."/>
            <person name="Grigoriev I.V."/>
            <person name="Hibbett D.S."/>
        </authorList>
    </citation>
    <scope>NUCLEOTIDE SEQUENCE</scope>
    <source>
        <strain evidence="1">JLM2183</strain>
    </source>
</reference>
<dbReference type="CDD" id="cd11576">
    <property type="entry name" value="GH99_GH71_like_2"/>
    <property type="match status" value="1"/>
</dbReference>
<dbReference type="Gene3D" id="3.20.20.80">
    <property type="entry name" value="Glycosidases"/>
    <property type="match status" value="1"/>
</dbReference>
<accession>A0A9W9AHG2</accession>
<evidence type="ECO:0008006" key="3">
    <source>
        <dbReference type="Google" id="ProtNLM"/>
    </source>
</evidence>
<dbReference type="EMBL" id="JAOTPV010000005">
    <property type="protein sequence ID" value="KAJ4481980.1"/>
    <property type="molecule type" value="Genomic_DNA"/>
</dbReference>
<proteinExistence type="predicted"/>
<evidence type="ECO:0000313" key="1">
    <source>
        <dbReference type="EMBL" id="KAJ4481980.1"/>
    </source>
</evidence>
<evidence type="ECO:0000313" key="2">
    <source>
        <dbReference type="Proteomes" id="UP001150266"/>
    </source>
</evidence>
<gene>
    <name evidence="1" type="ORF">J3R30DRAFT_3851264</name>
</gene>
<comment type="caution">
    <text evidence="1">The sequence shown here is derived from an EMBL/GenBank/DDBJ whole genome shotgun (WGS) entry which is preliminary data.</text>
</comment>
<dbReference type="Proteomes" id="UP001150266">
    <property type="component" value="Unassembled WGS sequence"/>
</dbReference>
<name>A0A9W9AHG2_9AGAR</name>
<sequence length="549" mass="61573">MSGMSINPDIFERVDPTTIQRKFLVGYQGWFTCRGDGAGLEGHEWSHWLRDCDEDVTASGGGRLATDLWPDMSRYPPSEMYPVPGFKHESGDQAFLFSSCNSKTVQRHFNWMASHGIDGVFLQRFVGQCQCDPSSSSHKAILNWRDKVGDNVRLAAEAEGRVYSIMYDVSGVNPSHVRKIIEQDWLHLIRDKCVLDSPNYLHERGKPVVCLWGFGFSKTQHAPDTVKAIVTFLRESTPRGAYIIAGWSLHITAQAVYVHSGVDLKSLLGVPTHWRTADGDSDCNPEFLKLWLNHFDAISPWTVGRYKNEEDATRYANDIMRADIQLVTARNQARQGSLGYVDYIPVVLPGGSGYNMSRGKWAFNNIKREGGRFLWRQIYNATRNGARIIYGATWDEYDEGTALMPAVENKLLLPISHHCPLLCLDEDGYRLPTDWYMRICGLAAECLRGEREFQEEFPLQILQNYGLSRVQLAGQSRNELLPPPYCSSPSGSPPSVSHKIWLTSRQRPTSRPLPPIPASSPILSYSNTVGGSLAATTAEAVKDSKSAFF</sequence>
<dbReference type="OrthoDB" id="2589715at2759"/>
<keyword evidence="2" id="KW-1185">Reference proteome</keyword>
<dbReference type="AlphaFoldDB" id="A0A9W9AHG2"/>
<protein>
    <recommendedName>
        <fullName evidence="3">Xylosidase/arabinosidase</fullName>
    </recommendedName>
</protein>
<organism evidence="1 2">
    <name type="scientific">Lentinula aciculospora</name>
    <dbReference type="NCBI Taxonomy" id="153920"/>
    <lineage>
        <taxon>Eukaryota</taxon>
        <taxon>Fungi</taxon>
        <taxon>Dikarya</taxon>
        <taxon>Basidiomycota</taxon>
        <taxon>Agaricomycotina</taxon>
        <taxon>Agaricomycetes</taxon>
        <taxon>Agaricomycetidae</taxon>
        <taxon>Agaricales</taxon>
        <taxon>Marasmiineae</taxon>
        <taxon>Omphalotaceae</taxon>
        <taxon>Lentinula</taxon>
    </lineage>
</organism>